<dbReference type="PANTHER" id="PTHR34979">
    <property type="entry name" value="INNER MEMBRANE PROTEIN YGAZ"/>
    <property type="match status" value="1"/>
</dbReference>
<evidence type="ECO:0000256" key="3">
    <source>
        <dbReference type="ARBA" id="ARBA00022448"/>
    </source>
</evidence>
<evidence type="ECO:0000256" key="7">
    <source>
        <dbReference type="ARBA" id="ARBA00023136"/>
    </source>
</evidence>
<protein>
    <submittedName>
        <fullName evidence="9">AzlC family ABC transporter permease</fullName>
    </submittedName>
</protein>
<feature type="transmembrane region" description="Helical" evidence="8">
    <location>
        <begin position="23"/>
        <end position="42"/>
    </location>
</feature>
<evidence type="ECO:0000313" key="9">
    <source>
        <dbReference type="EMBL" id="MFG6448702.1"/>
    </source>
</evidence>
<feature type="transmembrane region" description="Helical" evidence="8">
    <location>
        <begin position="49"/>
        <end position="71"/>
    </location>
</feature>
<keyword evidence="5 8" id="KW-0812">Transmembrane</keyword>
<comment type="similarity">
    <text evidence="2">Belongs to the AzlC family.</text>
</comment>
<keyword evidence="3" id="KW-0813">Transport</keyword>
<reference evidence="9 10" key="1">
    <citation type="submission" date="2024-08" db="EMBL/GenBank/DDBJ databases">
        <authorList>
            <person name="Lu H."/>
        </authorList>
    </citation>
    <scope>NUCLEOTIDE SEQUENCE [LARGE SCALE GENOMIC DNA]</scope>
    <source>
        <strain evidence="9 10">BYS180W</strain>
    </source>
</reference>
<proteinExistence type="inferred from homology"/>
<accession>A0ABW7FWK8</accession>
<name>A0ABW7FWK8_9BURK</name>
<dbReference type="RefSeq" id="WP_394461190.1">
    <property type="nucleotide sequence ID" value="NZ_JBIGHZ010000004.1"/>
</dbReference>
<feature type="transmembrane region" description="Helical" evidence="8">
    <location>
        <begin position="172"/>
        <end position="190"/>
    </location>
</feature>
<dbReference type="Proteomes" id="UP001606099">
    <property type="component" value="Unassembled WGS sequence"/>
</dbReference>
<evidence type="ECO:0000256" key="6">
    <source>
        <dbReference type="ARBA" id="ARBA00022989"/>
    </source>
</evidence>
<sequence length="241" mass="26017">MTAHATPSAPWRHAAFAQGARDMAGPALGLAAWGVVTGVAMIKSGLSLPLALLMSLTVFAGSAQLAALPLLAAQAPLWVVLATCCCVNMRFVVFSSQWRNYLGHLPRRQRLWTAYFSIDMNFVLFLQRFPDASQEVDAQLPYYWGGAAVCWTSWQLASILGMLLAAQVPTQWGLGYAGVLALLGLALVQLKDRATWMAAAAAAVVSVWAYALPLRLNILLAIVAAVALGVYFDQRQRARGR</sequence>
<comment type="subcellular location">
    <subcellularLocation>
        <location evidence="1">Cell membrane</location>
        <topology evidence="1">Multi-pass membrane protein</topology>
    </subcellularLocation>
</comment>
<feature type="transmembrane region" description="Helical" evidence="8">
    <location>
        <begin position="77"/>
        <end position="98"/>
    </location>
</feature>
<keyword evidence="6 8" id="KW-1133">Transmembrane helix</keyword>
<feature type="transmembrane region" description="Helical" evidence="8">
    <location>
        <begin position="210"/>
        <end position="232"/>
    </location>
</feature>
<dbReference type="InterPro" id="IPR011606">
    <property type="entry name" value="Brnchd-chn_aa_trnsp_permease"/>
</dbReference>
<dbReference type="PANTHER" id="PTHR34979:SF1">
    <property type="entry name" value="INNER MEMBRANE PROTEIN YGAZ"/>
    <property type="match status" value="1"/>
</dbReference>
<evidence type="ECO:0000256" key="5">
    <source>
        <dbReference type="ARBA" id="ARBA00022692"/>
    </source>
</evidence>
<dbReference type="EMBL" id="JBIGHZ010000004">
    <property type="protein sequence ID" value="MFG6448702.1"/>
    <property type="molecule type" value="Genomic_DNA"/>
</dbReference>
<organism evidence="9 10">
    <name type="scientific">Roseateles rivi</name>
    <dbReference type="NCBI Taxonomy" id="3299028"/>
    <lineage>
        <taxon>Bacteria</taxon>
        <taxon>Pseudomonadati</taxon>
        <taxon>Pseudomonadota</taxon>
        <taxon>Betaproteobacteria</taxon>
        <taxon>Burkholderiales</taxon>
        <taxon>Sphaerotilaceae</taxon>
        <taxon>Roseateles</taxon>
    </lineage>
</organism>
<feature type="transmembrane region" description="Helical" evidence="8">
    <location>
        <begin position="110"/>
        <end position="130"/>
    </location>
</feature>
<evidence type="ECO:0000256" key="8">
    <source>
        <dbReference type="SAM" id="Phobius"/>
    </source>
</evidence>
<keyword evidence="10" id="KW-1185">Reference proteome</keyword>
<feature type="transmembrane region" description="Helical" evidence="8">
    <location>
        <begin position="142"/>
        <end position="165"/>
    </location>
</feature>
<evidence type="ECO:0000256" key="1">
    <source>
        <dbReference type="ARBA" id="ARBA00004651"/>
    </source>
</evidence>
<keyword evidence="7 8" id="KW-0472">Membrane</keyword>
<evidence type="ECO:0000313" key="10">
    <source>
        <dbReference type="Proteomes" id="UP001606099"/>
    </source>
</evidence>
<gene>
    <name evidence="9" type="ORF">ACG0Z6_10700</name>
</gene>
<evidence type="ECO:0000256" key="4">
    <source>
        <dbReference type="ARBA" id="ARBA00022475"/>
    </source>
</evidence>
<comment type="caution">
    <text evidence="9">The sequence shown here is derived from an EMBL/GenBank/DDBJ whole genome shotgun (WGS) entry which is preliminary data.</text>
</comment>
<dbReference type="Pfam" id="PF03591">
    <property type="entry name" value="AzlC"/>
    <property type="match status" value="1"/>
</dbReference>
<keyword evidence="4" id="KW-1003">Cell membrane</keyword>
<evidence type="ECO:0000256" key="2">
    <source>
        <dbReference type="ARBA" id="ARBA00010735"/>
    </source>
</evidence>